<dbReference type="Gene3D" id="3.90.320.10">
    <property type="match status" value="1"/>
</dbReference>
<protein>
    <submittedName>
        <fullName evidence="2">Putative superfamily I helicase fused with RecB family exonuclease</fullName>
    </submittedName>
</protein>
<dbReference type="InterPro" id="IPR011335">
    <property type="entry name" value="Restrct_endonuc-II-like"/>
</dbReference>
<evidence type="ECO:0000259" key="1">
    <source>
        <dbReference type="Pfam" id="PF12705"/>
    </source>
</evidence>
<dbReference type="GO" id="GO:0004386">
    <property type="term" value="F:helicase activity"/>
    <property type="evidence" value="ECO:0007669"/>
    <property type="project" value="UniProtKB-KW"/>
</dbReference>
<organism evidence="2">
    <name type="scientific">mine drainage metagenome</name>
    <dbReference type="NCBI Taxonomy" id="410659"/>
    <lineage>
        <taxon>unclassified sequences</taxon>
        <taxon>metagenomes</taxon>
        <taxon>ecological metagenomes</taxon>
    </lineage>
</organism>
<dbReference type="SUPFAM" id="SSF52540">
    <property type="entry name" value="P-loop containing nucleoside triphosphate hydrolases"/>
    <property type="match status" value="1"/>
</dbReference>
<comment type="caution">
    <text evidence="2">The sequence shown here is derived from an EMBL/GenBank/DDBJ whole genome shotgun (WGS) entry which is preliminary data.</text>
</comment>
<dbReference type="SUPFAM" id="SSF52980">
    <property type="entry name" value="Restriction endonuclease-like"/>
    <property type="match status" value="1"/>
</dbReference>
<keyword evidence="2" id="KW-0347">Helicase</keyword>
<gene>
    <name evidence="2" type="ORF">CARN7_0990</name>
</gene>
<keyword evidence="2" id="KW-0540">Nuclease</keyword>
<dbReference type="InterPro" id="IPR027417">
    <property type="entry name" value="P-loop_NTPase"/>
</dbReference>
<dbReference type="EMBL" id="CABR01000076">
    <property type="protein sequence ID" value="CBI10223.1"/>
    <property type="molecule type" value="Genomic_DNA"/>
</dbReference>
<dbReference type="Pfam" id="PF12705">
    <property type="entry name" value="PDDEXK_1"/>
    <property type="match status" value="1"/>
</dbReference>
<dbReference type="GO" id="GO:0004527">
    <property type="term" value="F:exonuclease activity"/>
    <property type="evidence" value="ECO:0007669"/>
    <property type="project" value="UniProtKB-KW"/>
</dbReference>
<dbReference type="InterPro" id="IPR011604">
    <property type="entry name" value="PDDEXK-like_dom_sf"/>
</dbReference>
<reference evidence="2" key="1">
    <citation type="submission" date="2009-10" db="EMBL/GenBank/DDBJ databases">
        <title>Diversity of trophic interactions inside an arsenic-rich microbial ecosystem.</title>
        <authorList>
            <person name="Bertin P.N."/>
            <person name="Heinrich-Salmeron A."/>
            <person name="Pelletier E."/>
            <person name="Goulhen-Chollet F."/>
            <person name="Arsene-Ploetze F."/>
            <person name="Gallien S."/>
            <person name="Calteau A."/>
            <person name="Vallenet D."/>
            <person name="Casiot C."/>
            <person name="Chane-Woon-Ming B."/>
            <person name="Giloteaux L."/>
            <person name="Barakat M."/>
            <person name="Bonnefoy V."/>
            <person name="Bruneel O."/>
            <person name="Chandler M."/>
            <person name="Cleiss J."/>
            <person name="Duran R."/>
            <person name="Elbaz-Poulichet F."/>
            <person name="Fonknechten N."/>
            <person name="Lauga B."/>
            <person name="Mornico D."/>
            <person name="Ortet P."/>
            <person name="Schaeffer C."/>
            <person name="Siguier P."/>
            <person name="Alexander Thil Smith A."/>
            <person name="Van Dorsselaer A."/>
            <person name="Weissenbach J."/>
            <person name="Medigue C."/>
            <person name="Le Paslier D."/>
        </authorList>
    </citation>
    <scope>NUCLEOTIDE SEQUENCE</scope>
</reference>
<sequence length="898" mass="100188">MLTQWYLDAANTLLAQTVQLNIALPEMVVLVPNFQAGQLLVRALTQASGRAVLLPPQILTLPAWAETVVLEDIAVLPDSRRTVLLYQSLKQHAWFDEDALWPMSLELGRLFDELTRQALGLPETAEAFGEQLAMAYGTRTQTAITFEACLVHELWYALVARPQEGVSPAALYVMQLAALARTASVPLCVLYESSLDRQERLFLTAYAHRQVVIRLPAPQGDDATACLRVAWTKGSSLHARAQELACRMPGSPWQGRLQLTGTYGLESEAQAAEAQIRLWLAEGRQRIAVVVQDRLTARRLRALLERTQILVADETGWTLDTTVASAGIMRWLDTVRADFPYPDVLDLLQSQQCCADWQATQREQVISHLQGWLRKHGPVHGWSAWLAVMKAHAVDDPLHQVLLRLHHAAEPLLSQRERALPAWLDVLEDSFRQLGGLMHLSQDQAGAQLLTLLSTRKQELRHVSGLTLNLQEFCRWLDHALQGAQFVDSRVDSPLVFTHLAASRLRDFDAVLLLGADARQWMPSGANSVFFNQSVRATLGLSTQTELLEQFEQDTAALLAHAPVTRVLWQLRQGDEDNPLAPGFERLDLLHQMAWGTSLRDTSLLQWVRPGLAQTGTSAGSPRPVAHTRLIPEQISVSAYRSLMDCPYQFFIRHVLGLSAQDDIRADMVKSDYGQVVHAILHDFHRAFPRVTDLSTDAAEAALQAISRTHFSRFSDQDFFVRAWQARWREKIPNYLQWQRDREQDGWCWHEGEIDAARTWAVDDQHHVTLKGRIDRIDSGVHGWSVLDYKTGATNTLKQDAKSADESVQLAAYAVLAAQAVGGDAMIAQAAFVSLDDVATLTVAVDESPPMIAACSAERLVSLFKAMYAGTPLPANGRTTSCARCEVRGVCRRDHWLA</sequence>
<name>E6QSK1_9ZZZZ</name>
<feature type="domain" description="PD-(D/E)XK endonuclease-like" evidence="1">
    <location>
        <begin position="634"/>
        <end position="892"/>
    </location>
</feature>
<accession>E6QSK1</accession>
<proteinExistence type="predicted"/>
<keyword evidence="2" id="KW-0269">Exonuclease</keyword>
<keyword evidence="2" id="KW-0067">ATP-binding</keyword>
<evidence type="ECO:0000313" key="2">
    <source>
        <dbReference type="EMBL" id="CBI10223.1"/>
    </source>
</evidence>
<keyword evidence="2" id="KW-0378">Hydrolase</keyword>
<dbReference type="InterPro" id="IPR038726">
    <property type="entry name" value="PDDEXK_AddAB-type"/>
</dbReference>
<keyword evidence="2" id="KW-0547">Nucleotide-binding</keyword>
<dbReference type="AlphaFoldDB" id="E6QSK1"/>